<evidence type="ECO:0000313" key="2">
    <source>
        <dbReference type="Proteomes" id="UP001241377"/>
    </source>
</evidence>
<accession>A0ACC2VTA4</accession>
<evidence type="ECO:0000313" key="1">
    <source>
        <dbReference type="EMBL" id="KAJ9102132.1"/>
    </source>
</evidence>
<organism evidence="1 2">
    <name type="scientific">Naganishia cerealis</name>
    <dbReference type="NCBI Taxonomy" id="610337"/>
    <lineage>
        <taxon>Eukaryota</taxon>
        <taxon>Fungi</taxon>
        <taxon>Dikarya</taxon>
        <taxon>Basidiomycota</taxon>
        <taxon>Agaricomycotina</taxon>
        <taxon>Tremellomycetes</taxon>
        <taxon>Filobasidiales</taxon>
        <taxon>Filobasidiaceae</taxon>
        <taxon>Naganishia</taxon>
    </lineage>
</organism>
<protein>
    <submittedName>
        <fullName evidence="1">Uncharacterized protein</fullName>
    </submittedName>
</protein>
<dbReference type="Proteomes" id="UP001241377">
    <property type="component" value="Unassembled WGS sequence"/>
</dbReference>
<dbReference type="EMBL" id="JASBWR010000053">
    <property type="protein sequence ID" value="KAJ9102132.1"/>
    <property type="molecule type" value="Genomic_DNA"/>
</dbReference>
<proteinExistence type="predicted"/>
<sequence length="377" mass="44643">MQHGVKRISLSEQARKEKIQRDKLKIANYRALCKDLLDKKDKDVRDIATLQATTDLLLKNPEFYTIWNYRRDIIVALVDAEKIKKKDTLEDDLKLIVALLKRYPKCYWIWNHRIWCLDQLQQTREANWNVELAIVSKFLDLDSRNYHCWQYRRFVINNMEEDTLLESSESSNLGQKEARALLRINIEEYKFTTSKINKNISNFSAWHNRTKLIPKIYDLFGELDTTNDHADVRHVFARPQTILQHELELVKTGMFMDSDDTSIWLYLQWLLTNPFFVDDLRKVSPTCYLDVLNAQLAIVEELNELEREDHPKGWDHRWCLRCILLIKSLIREETSEIGALDDMSRKMLQSLTEIDPLRKCRYLDQLEGTGTLSSLAF</sequence>
<gene>
    <name evidence="1" type="ORF">QFC19_004868</name>
</gene>
<reference evidence="1" key="1">
    <citation type="submission" date="2023-04" db="EMBL/GenBank/DDBJ databases">
        <title>Draft Genome sequencing of Naganishia species isolated from polar environments using Oxford Nanopore Technology.</title>
        <authorList>
            <person name="Leo P."/>
            <person name="Venkateswaran K."/>
        </authorList>
    </citation>
    <scope>NUCLEOTIDE SEQUENCE</scope>
    <source>
        <strain evidence="1">MNA-CCFEE 5261</strain>
    </source>
</reference>
<comment type="caution">
    <text evidence="1">The sequence shown here is derived from an EMBL/GenBank/DDBJ whole genome shotgun (WGS) entry which is preliminary data.</text>
</comment>
<name>A0ACC2VTA4_9TREE</name>
<keyword evidence="2" id="KW-1185">Reference proteome</keyword>